<feature type="compositionally biased region" description="Basic and acidic residues" evidence="1">
    <location>
        <begin position="97"/>
        <end position="110"/>
    </location>
</feature>
<organism evidence="2">
    <name type="scientific">Opuntia streptacantha</name>
    <name type="common">Prickly pear cactus</name>
    <name type="synonym">Opuntia cardona</name>
    <dbReference type="NCBI Taxonomy" id="393608"/>
    <lineage>
        <taxon>Eukaryota</taxon>
        <taxon>Viridiplantae</taxon>
        <taxon>Streptophyta</taxon>
        <taxon>Embryophyta</taxon>
        <taxon>Tracheophyta</taxon>
        <taxon>Spermatophyta</taxon>
        <taxon>Magnoliopsida</taxon>
        <taxon>eudicotyledons</taxon>
        <taxon>Gunneridae</taxon>
        <taxon>Pentapetalae</taxon>
        <taxon>Caryophyllales</taxon>
        <taxon>Cactineae</taxon>
        <taxon>Cactaceae</taxon>
        <taxon>Opuntioideae</taxon>
        <taxon>Opuntia</taxon>
    </lineage>
</organism>
<accession>A0A7C9AEC1</accession>
<dbReference type="AlphaFoldDB" id="A0A7C9AEC1"/>
<feature type="compositionally biased region" description="Polar residues" evidence="1">
    <location>
        <begin position="72"/>
        <end position="82"/>
    </location>
</feature>
<sequence length="130" mass="13921">MSQPLKLVNPASCLDIRVISGSNSPHTGGFVPSIRLRTILKIRIRPTRTVDTDIPSCSNVRAPVRLRHDSNDGNPRSCSNRLGSELGKQGGPIGFRDGGDHFHQLGRSREAVLPASGGLQGVEVDSVPHP</sequence>
<evidence type="ECO:0000313" key="2">
    <source>
        <dbReference type="EMBL" id="MBA4664690.1"/>
    </source>
</evidence>
<dbReference type="EMBL" id="GISG01224564">
    <property type="protein sequence ID" value="MBA4664690.1"/>
    <property type="molecule type" value="Transcribed_RNA"/>
</dbReference>
<name>A0A7C9AEC1_OPUST</name>
<evidence type="ECO:0000256" key="1">
    <source>
        <dbReference type="SAM" id="MobiDB-lite"/>
    </source>
</evidence>
<proteinExistence type="predicted"/>
<reference evidence="2" key="2">
    <citation type="submission" date="2020-07" db="EMBL/GenBank/DDBJ databases">
        <authorList>
            <person name="Vera ALvarez R."/>
            <person name="Arias-Moreno D.M."/>
            <person name="Jimenez-Jacinto V."/>
            <person name="Jimenez-Bremont J.F."/>
            <person name="Swaminathan K."/>
            <person name="Moose S.P."/>
            <person name="Guerrero-Gonzalez M.L."/>
            <person name="Marino-Ramirez L."/>
            <person name="Landsman D."/>
            <person name="Rodriguez-Kessler M."/>
            <person name="Delgado-Sanchez P."/>
        </authorList>
    </citation>
    <scope>NUCLEOTIDE SEQUENCE</scope>
    <source>
        <tissue evidence="2">Cladode</tissue>
    </source>
</reference>
<reference evidence="2" key="1">
    <citation type="journal article" date="2013" name="J. Plant Res.">
        <title>Effect of fungi and light on seed germination of three Opuntia species from semiarid lands of central Mexico.</title>
        <authorList>
            <person name="Delgado-Sanchez P."/>
            <person name="Jimenez-Bremont J.F."/>
            <person name="Guerrero-Gonzalez Mde L."/>
            <person name="Flores J."/>
        </authorList>
    </citation>
    <scope>NUCLEOTIDE SEQUENCE</scope>
    <source>
        <tissue evidence="2">Cladode</tissue>
    </source>
</reference>
<protein>
    <submittedName>
        <fullName evidence="2">Uncharacterized protein</fullName>
    </submittedName>
</protein>
<feature type="region of interest" description="Disordered" evidence="1">
    <location>
        <begin position="65"/>
        <end position="130"/>
    </location>
</feature>